<dbReference type="RefSeq" id="WP_148951032.1">
    <property type="nucleotide sequence ID" value="NZ_VTES01000011.1"/>
</dbReference>
<comment type="caution">
    <text evidence="1">The sequence shown here is derived from an EMBL/GenBank/DDBJ whole genome shotgun (WGS) entry which is preliminary data.</text>
</comment>
<dbReference type="Proteomes" id="UP000323732">
    <property type="component" value="Unassembled WGS sequence"/>
</dbReference>
<accession>A0A5D4S4K5</accession>
<evidence type="ECO:0000313" key="2">
    <source>
        <dbReference type="Proteomes" id="UP000323732"/>
    </source>
</evidence>
<dbReference type="EMBL" id="VTES01000011">
    <property type="protein sequence ID" value="TYS57899.1"/>
    <property type="molecule type" value="Genomic_DNA"/>
</dbReference>
<name>A0A5D4S4K5_9BACI</name>
<proteinExistence type="predicted"/>
<sequence length="88" mass="10334">MKDTERILDSFTDRWGELEKKSWQIQAMLSELEEIIEQTEGDDDLMCSIQTSKIYLILETQLAQIKSEQFFIEDAGVICSRTRKEDLK</sequence>
<gene>
    <name evidence="1" type="ORF">FZD47_23985</name>
</gene>
<organism evidence="1 2">
    <name type="scientific">Bacillus infantis</name>
    <dbReference type="NCBI Taxonomy" id="324767"/>
    <lineage>
        <taxon>Bacteria</taxon>
        <taxon>Bacillati</taxon>
        <taxon>Bacillota</taxon>
        <taxon>Bacilli</taxon>
        <taxon>Bacillales</taxon>
        <taxon>Bacillaceae</taxon>
        <taxon>Bacillus</taxon>
    </lineage>
</organism>
<dbReference type="AlphaFoldDB" id="A0A5D4S4K5"/>
<evidence type="ECO:0000313" key="1">
    <source>
        <dbReference type="EMBL" id="TYS57899.1"/>
    </source>
</evidence>
<protein>
    <submittedName>
        <fullName evidence="1">Uncharacterized protein</fullName>
    </submittedName>
</protein>
<reference evidence="1 2" key="1">
    <citation type="submission" date="2019-08" db="EMBL/GenBank/DDBJ databases">
        <title>Bacillus genomes from the desert of Cuatro Cienegas, Coahuila.</title>
        <authorList>
            <person name="Olmedo-Alvarez G."/>
        </authorList>
    </citation>
    <scope>NUCLEOTIDE SEQUENCE [LARGE SCALE GENOMIC DNA]</scope>
    <source>
        <strain evidence="1 2">CH37_1T</strain>
    </source>
</reference>